<comment type="catalytic activity">
    <reaction evidence="9">
        <text>an alpha-Kdo-(2-&gt;4)-alpha-Kdo-(2-&gt;6)-lipid IVA + a fatty acyl-[ACP] = an alpha-Kdo-(2-&gt;4)-alpha-Kdo-(2-&gt;6)-(acyl)-lipid IVA + holo-[ACP]</text>
        <dbReference type="Rhea" id="RHEA:69396"/>
        <dbReference type="Rhea" id="RHEA-COMP:9685"/>
        <dbReference type="Rhea" id="RHEA-COMP:14125"/>
        <dbReference type="ChEBI" id="CHEBI:64479"/>
        <dbReference type="ChEBI" id="CHEBI:138651"/>
        <dbReference type="ChEBI" id="CHEBI:176429"/>
        <dbReference type="ChEBI" id="CHEBI:176430"/>
        <dbReference type="EC" id="2.3.1.241"/>
    </reaction>
</comment>
<name>A0A2N8ZGK0_9VIBR</name>
<dbReference type="Proteomes" id="UP000235828">
    <property type="component" value="Chromosome A"/>
</dbReference>
<dbReference type="GO" id="GO:0036104">
    <property type="term" value="P:Kdo2-lipid A biosynthetic process"/>
    <property type="evidence" value="ECO:0007669"/>
    <property type="project" value="UniProtKB-UniRule"/>
</dbReference>
<gene>
    <name evidence="10" type="primary">htrB</name>
    <name evidence="9" type="synonym">lpxL</name>
    <name evidence="10" type="ORF">VTAP4600_A3083</name>
</gene>
<evidence type="ECO:0000313" key="10">
    <source>
        <dbReference type="EMBL" id="SON51049.1"/>
    </source>
</evidence>
<reference evidence="10 11" key="1">
    <citation type="submission" date="2017-10" db="EMBL/GenBank/DDBJ databases">
        <authorList>
            <person name="Banno H."/>
            <person name="Chua N.-H."/>
        </authorList>
    </citation>
    <scope>NUCLEOTIDE SEQUENCE [LARGE SCALE GENOMIC DNA]</scope>
    <source>
        <strain evidence="10">Vibrio tapetis CECT4600</strain>
    </source>
</reference>
<comment type="pathway">
    <text evidence="9">Bacterial outer membrane biogenesis; lipopolysaccharide biosynthesis.</text>
</comment>
<keyword evidence="3 9" id="KW-0808">Transferase</keyword>
<dbReference type="GO" id="GO:0008913">
    <property type="term" value="F:Kdo2-lipid IVA acyltransferase activity"/>
    <property type="evidence" value="ECO:0007669"/>
    <property type="project" value="UniProtKB-EC"/>
</dbReference>
<keyword evidence="11" id="KW-1185">Reference proteome</keyword>
<dbReference type="EC" id="2.3.1.241" evidence="9"/>
<dbReference type="OrthoDB" id="9803456at2"/>
<keyword evidence="4 9" id="KW-0812">Transmembrane</keyword>
<dbReference type="InterPro" id="IPR011920">
    <property type="entry name" value="Lipid_A_LpxL_LpxP"/>
</dbReference>
<keyword evidence="8 9" id="KW-0012">Acyltransferase</keyword>
<dbReference type="PANTHER" id="PTHR30606:SF9">
    <property type="entry name" value="LIPID A BIOSYNTHESIS LAUROYLTRANSFERASE"/>
    <property type="match status" value="1"/>
</dbReference>
<evidence type="ECO:0000256" key="5">
    <source>
        <dbReference type="ARBA" id="ARBA00022985"/>
    </source>
</evidence>
<evidence type="ECO:0000256" key="3">
    <source>
        <dbReference type="ARBA" id="ARBA00022679"/>
    </source>
</evidence>
<sequence>MTKNKTSHISHPKYWGVWVGFGLLALTVTIFPYSILKVIGRGLGKAVTPLIKKRSHIIQRNLELAFPEMPDVEKQRISDEVHKNTGLALIETGIAWFWPTWRFKRLITFKNAQHLADLEQQKKGVLVVCTHMLNLEITSRAFTLVGASGFGVYRPHENPAIEFIQCWRRTAFGNSLIDREDIRGMVRLLRKGGRLWYLPDQDYGSTNSVYVPFFAFEKACSPAGTGFLVDKGKCAVITGSSVRTGNKYCLEVDNDLSSEFPTKDPEGAAIVMNRAIEKVILRGIDQYMWMHRRFKTMHDGSERGRLYDDKRP</sequence>
<dbReference type="UniPathway" id="UPA00360">
    <property type="reaction ID" value="UER00485"/>
</dbReference>
<evidence type="ECO:0000256" key="9">
    <source>
        <dbReference type="HAMAP-Rule" id="MF_01942"/>
    </source>
</evidence>
<dbReference type="CDD" id="cd07984">
    <property type="entry name" value="LPLAT_LABLAT-like"/>
    <property type="match status" value="1"/>
</dbReference>
<comment type="subcellular location">
    <subcellularLocation>
        <location evidence="9">Cell inner membrane</location>
        <topology evidence="9">Single-pass membrane protein</topology>
    </subcellularLocation>
</comment>
<evidence type="ECO:0000256" key="1">
    <source>
        <dbReference type="ARBA" id="ARBA00022475"/>
    </source>
</evidence>
<feature type="transmembrane region" description="Helical" evidence="9">
    <location>
        <begin position="15"/>
        <end position="36"/>
    </location>
</feature>
<keyword evidence="1 9" id="KW-1003">Cell membrane</keyword>
<dbReference type="GO" id="GO:0009245">
    <property type="term" value="P:lipid A biosynthetic process"/>
    <property type="evidence" value="ECO:0007669"/>
    <property type="project" value="InterPro"/>
</dbReference>
<dbReference type="PIRSF" id="PIRSF026649">
    <property type="entry name" value="MsbB"/>
    <property type="match status" value="1"/>
</dbReference>
<dbReference type="Pfam" id="PF03279">
    <property type="entry name" value="Lip_A_acyltrans"/>
    <property type="match status" value="1"/>
</dbReference>
<dbReference type="UniPathway" id="UPA00030"/>
<comment type="similarity">
    <text evidence="9">Belongs to the LpxL/LpxM/LpxP family.</text>
</comment>
<dbReference type="GO" id="GO:0005886">
    <property type="term" value="C:plasma membrane"/>
    <property type="evidence" value="ECO:0007669"/>
    <property type="project" value="UniProtKB-SubCell"/>
</dbReference>
<dbReference type="InterPro" id="IPR004960">
    <property type="entry name" value="LipA_acyltrans"/>
</dbReference>
<evidence type="ECO:0000256" key="7">
    <source>
        <dbReference type="ARBA" id="ARBA00023136"/>
    </source>
</evidence>
<comment type="function">
    <text evidence="9">Catalyzes the transfer of an acyl chain from an acyl-[acyl-carrier-protein] (ACP) to a Kdo(2)-lipid IV(A) to form a Kdo(2)-(acyl)-lipid IV(A).</text>
</comment>
<evidence type="ECO:0000256" key="4">
    <source>
        <dbReference type="ARBA" id="ARBA00022692"/>
    </source>
</evidence>
<protein>
    <recommendedName>
        <fullName evidence="9">Lipid A biosynthesis acyltransferase</fullName>
        <ecNumber evidence="9">2.3.1.241</ecNumber>
    </recommendedName>
    <alternativeName>
        <fullName evidence="9">Kdo(2)-lipid IV(A) acyltransferase</fullName>
    </alternativeName>
</protein>
<evidence type="ECO:0000256" key="6">
    <source>
        <dbReference type="ARBA" id="ARBA00022989"/>
    </source>
</evidence>
<evidence type="ECO:0000313" key="11">
    <source>
        <dbReference type="Proteomes" id="UP000235828"/>
    </source>
</evidence>
<dbReference type="PANTHER" id="PTHR30606">
    <property type="entry name" value="LIPID A BIOSYNTHESIS LAUROYL ACYLTRANSFERASE"/>
    <property type="match status" value="1"/>
</dbReference>
<organism evidence="10 11">
    <name type="scientific">Vibrio tapetis subsp. tapetis</name>
    <dbReference type="NCBI Taxonomy" id="1671868"/>
    <lineage>
        <taxon>Bacteria</taxon>
        <taxon>Pseudomonadati</taxon>
        <taxon>Pseudomonadota</taxon>
        <taxon>Gammaproteobacteria</taxon>
        <taxon>Vibrionales</taxon>
        <taxon>Vibrionaceae</taxon>
        <taxon>Vibrio</taxon>
    </lineage>
</organism>
<dbReference type="EMBL" id="LT960611">
    <property type="protein sequence ID" value="SON51049.1"/>
    <property type="molecule type" value="Genomic_DNA"/>
</dbReference>
<accession>A0A2N8ZGK0</accession>
<dbReference type="GO" id="GO:0009103">
    <property type="term" value="P:lipopolysaccharide biosynthetic process"/>
    <property type="evidence" value="ECO:0007669"/>
    <property type="project" value="UniProtKB-UniRule"/>
</dbReference>
<keyword evidence="6 9" id="KW-1133">Transmembrane helix</keyword>
<evidence type="ECO:0000256" key="8">
    <source>
        <dbReference type="ARBA" id="ARBA00023315"/>
    </source>
</evidence>
<dbReference type="HAMAP" id="MF_01942">
    <property type="entry name" value="Lipid_A_LpxL_LpxP"/>
    <property type="match status" value="1"/>
</dbReference>
<dbReference type="NCBIfam" id="TIGR02207">
    <property type="entry name" value="lipid_A_htrB"/>
    <property type="match status" value="1"/>
</dbReference>
<comment type="pathway">
    <text evidence="9">Glycolipid biosynthesis; KDO(2)-lipid A biosynthesis; KDO(2)-lipid A from CMP-3-deoxy-D-manno-octulosonate and lipid IV(A): step 3/4.</text>
</comment>
<dbReference type="AlphaFoldDB" id="A0A2N8ZGK0"/>
<evidence type="ECO:0000256" key="2">
    <source>
        <dbReference type="ARBA" id="ARBA00022519"/>
    </source>
</evidence>
<dbReference type="RefSeq" id="WP_102523436.1">
    <property type="nucleotide sequence ID" value="NZ_LT960611.1"/>
</dbReference>
<keyword evidence="5 9" id="KW-0448">Lipopolysaccharide biosynthesis</keyword>
<keyword evidence="7 9" id="KW-0472">Membrane</keyword>
<proteinExistence type="inferred from homology"/>
<feature type="short sequence motif" description="HXXXXD motif" evidence="9">
    <location>
        <begin position="131"/>
        <end position="136"/>
    </location>
</feature>
<dbReference type="KEGG" id="vta:A3083"/>
<keyword evidence="2 9" id="KW-0997">Cell inner membrane</keyword>